<dbReference type="EMBL" id="JBHTND010000002">
    <property type="protein sequence ID" value="MFD1300293.1"/>
    <property type="molecule type" value="Genomic_DNA"/>
</dbReference>
<feature type="domain" description="Aerobactin siderophore biosynthesis IucA/IucC-like C-terminal" evidence="1">
    <location>
        <begin position="74"/>
        <end position="182"/>
    </location>
</feature>
<name>A0ABW3WSJ2_9HYPH</name>
<reference evidence="3" key="1">
    <citation type="journal article" date="2019" name="Int. J. Syst. Evol. Microbiol.">
        <title>The Global Catalogue of Microorganisms (GCM) 10K type strain sequencing project: providing services to taxonomists for standard genome sequencing and annotation.</title>
        <authorList>
            <consortium name="The Broad Institute Genomics Platform"/>
            <consortium name="The Broad Institute Genome Sequencing Center for Infectious Disease"/>
            <person name="Wu L."/>
            <person name="Ma J."/>
        </authorList>
    </citation>
    <scope>NUCLEOTIDE SEQUENCE [LARGE SCALE GENOMIC DNA]</scope>
    <source>
        <strain evidence="3">CCUG 56108</strain>
    </source>
</reference>
<evidence type="ECO:0000259" key="1">
    <source>
        <dbReference type="Pfam" id="PF06276"/>
    </source>
</evidence>
<dbReference type="RefSeq" id="WP_238203029.1">
    <property type="nucleotide sequence ID" value="NZ_JBHTND010000002.1"/>
</dbReference>
<accession>A0ABW3WSJ2</accession>
<gene>
    <name evidence="2" type="primary">fhuF</name>
    <name evidence="2" type="ORF">ACFQ4G_01680</name>
</gene>
<dbReference type="NCBIfam" id="TIGR03951">
    <property type="entry name" value="Fe_III_red_FhuF"/>
    <property type="match status" value="1"/>
</dbReference>
<sequence length="247" mass="26469">MIDRIAALVPPSLQAFGCRIATTPSRPGTRPLSVLTGKAAFDEVVDGFGRAYGKAAGEGQGETFETADRRALVSLWTQYYLPALIVPYFTALSRLGRALPIGFDRVHFELDEAGTVSRFIVAEEDASRADPEPGLDPLIEGHLRPFFDLCHAHYGLSRHVLWCNAGVTADVALRALSGGAVPEPPLASRAEACLGRCGGDAFGRCPLAKAFSGGEERRRRVCCMRYRLPGVPSCGALCPVDHPKASC</sequence>
<evidence type="ECO:0000313" key="2">
    <source>
        <dbReference type="EMBL" id="MFD1300293.1"/>
    </source>
</evidence>
<dbReference type="PRINTS" id="PR01714">
    <property type="entry name" value="2FE2SRDCTASE"/>
</dbReference>
<keyword evidence="3" id="KW-1185">Reference proteome</keyword>
<comment type="caution">
    <text evidence="2">The sequence shown here is derived from an EMBL/GenBank/DDBJ whole genome shotgun (WGS) entry which is preliminary data.</text>
</comment>
<dbReference type="Pfam" id="PF06276">
    <property type="entry name" value="FhuF"/>
    <property type="match status" value="1"/>
</dbReference>
<dbReference type="InterPro" id="IPR022770">
    <property type="entry name" value="IucA/IucC-like_C"/>
</dbReference>
<organism evidence="2 3">
    <name type="scientific">Methylobacterium marchantiae</name>
    <dbReference type="NCBI Taxonomy" id="600331"/>
    <lineage>
        <taxon>Bacteria</taxon>
        <taxon>Pseudomonadati</taxon>
        <taxon>Pseudomonadota</taxon>
        <taxon>Alphaproteobacteria</taxon>
        <taxon>Hyphomicrobiales</taxon>
        <taxon>Methylobacteriaceae</taxon>
        <taxon>Methylobacterium</taxon>
    </lineage>
</organism>
<proteinExistence type="predicted"/>
<dbReference type="InterPro" id="IPR008090">
    <property type="entry name" value="Fe_iron_reduct"/>
</dbReference>
<protein>
    <submittedName>
        <fullName evidence="2">Siderophore-iron reductase FhuF</fullName>
    </submittedName>
</protein>
<dbReference type="Proteomes" id="UP001597176">
    <property type="component" value="Unassembled WGS sequence"/>
</dbReference>
<evidence type="ECO:0000313" key="3">
    <source>
        <dbReference type="Proteomes" id="UP001597176"/>
    </source>
</evidence>